<proteinExistence type="predicted"/>
<evidence type="ECO:0000256" key="1">
    <source>
        <dbReference type="SAM" id="MobiDB-lite"/>
    </source>
</evidence>
<dbReference type="OrthoDB" id="2015372at2759"/>
<feature type="compositionally biased region" description="Basic and acidic residues" evidence="1">
    <location>
        <begin position="53"/>
        <end position="69"/>
    </location>
</feature>
<keyword evidence="3" id="KW-1185">Reference proteome</keyword>
<dbReference type="Proteomes" id="UP000749646">
    <property type="component" value="Unassembled WGS sequence"/>
</dbReference>
<gene>
    <name evidence="2" type="ORF">BGZ65_005661</name>
</gene>
<evidence type="ECO:0000313" key="3">
    <source>
        <dbReference type="Proteomes" id="UP000749646"/>
    </source>
</evidence>
<organism evidence="2 3">
    <name type="scientific">Modicella reniformis</name>
    <dbReference type="NCBI Taxonomy" id="1440133"/>
    <lineage>
        <taxon>Eukaryota</taxon>
        <taxon>Fungi</taxon>
        <taxon>Fungi incertae sedis</taxon>
        <taxon>Mucoromycota</taxon>
        <taxon>Mortierellomycotina</taxon>
        <taxon>Mortierellomycetes</taxon>
        <taxon>Mortierellales</taxon>
        <taxon>Mortierellaceae</taxon>
        <taxon>Modicella</taxon>
    </lineage>
</organism>
<dbReference type="AlphaFoldDB" id="A0A9P6J5W0"/>
<feature type="compositionally biased region" description="Polar residues" evidence="1">
    <location>
        <begin position="14"/>
        <end position="50"/>
    </location>
</feature>
<comment type="caution">
    <text evidence="2">The sequence shown here is derived from an EMBL/GenBank/DDBJ whole genome shotgun (WGS) entry which is preliminary data.</text>
</comment>
<evidence type="ECO:0000313" key="2">
    <source>
        <dbReference type="EMBL" id="KAF9963141.1"/>
    </source>
</evidence>
<name>A0A9P6J5W0_9FUNG</name>
<dbReference type="EMBL" id="JAAAHW010006319">
    <property type="protein sequence ID" value="KAF9963141.1"/>
    <property type="molecule type" value="Genomic_DNA"/>
</dbReference>
<protein>
    <submittedName>
        <fullName evidence="2">Uncharacterized protein</fullName>
    </submittedName>
</protein>
<sequence>MLIRRSSPLRPSGTACTGSSSCPSIAPTRPSTFKGTSGSVGVLTNKNENSYDVDEKSQHASGPDDKENKRWYGQEIGLNLWQTTLGAAALLGTGFGSGMVKKVHSKSVQLHPKELSRNKEEIENKENFLE</sequence>
<reference evidence="2" key="1">
    <citation type="journal article" date="2020" name="Fungal Divers.">
        <title>Resolving the Mortierellaceae phylogeny through synthesis of multi-gene phylogenetics and phylogenomics.</title>
        <authorList>
            <person name="Vandepol N."/>
            <person name="Liber J."/>
            <person name="Desiro A."/>
            <person name="Na H."/>
            <person name="Kennedy M."/>
            <person name="Barry K."/>
            <person name="Grigoriev I.V."/>
            <person name="Miller A.N."/>
            <person name="O'Donnell K."/>
            <person name="Stajich J.E."/>
            <person name="Bonito G."/>
        </authorList>
    </citation>
    <scope>NUCLEOTIDE SEQUENCE</scope>
    <source>
        <strain evidence="2">MES-2147</strain>
    </source>
</reference>
<dbReference type="PROSITE" id="PS51257">
    <property type="entry name" value="PROKAR_LIPOPROTEIN"/>
    <property type="match status" value="1"/>
</dbReference>
<feature type="region of interest" description="Disordered" evidence="1">
    <location>
        <begin position="1"/>
        <end position="69"/>
    </location>
</feature>
<accession>A0A9P6J5W0</accession>